<dbReference type="SUPFAM" id="SSF52540">
    <property type="entry name" value="P-loop containing nucleoside triphosphate hydrolases"/>
    <property type="match status" value="1"/>
</dbReference>
<keyword evidence="4" id="KW-0472">Membrane</keyword>
<evidence type="ECO:0000313" key="6">
    <source>
        <dbReference type="Proteomes" id="UP000521943"/>
    </source>
</evidence>
<keyword evidence="5" id="KW-0808">Transferase</keyword>
<dbReference type="Gene3D" id="3.40.50.300">
    <property type="entry name" value="P-loop containing nucleotide triphosphate hydrolases"/>
    <property type="match status" value="1"/>
</dbReference>
<dbReference type="OrthoDB" id="247245at2759"/>
<comment type="similarity">
    <text evidence="1">Belongs to the CoaE family.</text>
</comment>
<keyword evidence="2" id="KW-0547">Nucleotide-binding</keyword>
<accession>A0A8H6HK57</accession>
<comment type="caution">
    <text evidence="5">The sequence shown here is derived from an EMBL/GenBank/DDBJ whole genome shotgun (WGS) entry which is preliminary data.</text>
</comment>
<dbReference type="PANTHER" id="PTHR10695">
    <property type="entry name" value="DEPHOSPHO-COA KINASE-RELATED"/>
    <property type="match status" value="1"/>
</dbReference>
<dbReference type="FunFam" id="3.40.50.300:FF:000485">
    <property type="entry name" value="Dephospho-CoA kinase CAB5"/>
    <property type="match status" value="1"/>
</dbReference>
<evidence type="ECO:0000313" key="5">
    <source>
        <dbReference type="EMBL" id="KAF6747850.1"/>
    </source>
</evidence>
<feature type="transmembrane region" description="Helical" evidence="4">
    <location>
        <begin position="221"/>
        <end position="241"/>
    </location>
</feature>
<dbReference type="NCBIfam" id="TIGR00152">
    <property type="entry name" value="dephospho-CoA kinase"/>
    <property type="match status" value="1"/>
</dbReference>
<dbReference type="CDD" id="cd02022">
    <property type="entry name" value="DPCK"/>
    <property type="match status" value="1"/>
</dbReference>
<evidence type="ECO:0000256" key="3">
    <source>
        <dbReference type="ARBA" id="ARBA00022840"/>
    </source>
</evidence>
<dbReference type="AlphaFoldDB" id="A0A8H6HK57"/>
<dbReference type="GO" id="GO:0004140">
    <property type="term" value="F:dephospho-CoA kinase activity"/>
    <property type="evidence" value="ECO:0007669"/>
    <property type="project" value="InterPro"/>
</dbReference>
<dbReference type="GO" id="GO:0015937">
    <property type="term" value="P:coenzyme A biosynthetic process"/>
    <property type="evidence" value="ECO:0007669"/>
    <property type="project" value="InterPro"/>
</dbReference>
<dbReference type="PANTHER" id="PTHR10695:SF46">
    <property type="entry name" value="BIFUNCTIONAL COENZYME A SYNTHASE-RELATED"/>
    <property type="match status" value="1"/>
</dbReference>
<keyword evidence="3" id="KW-0067">ATP-binding</keyword>
<keyword evidence="5" id="KW-0418">Kinase</keyword>
<dbReference type="InterPro" id="IPR027417">
    <property type="entry name" value="P-loop_NTPase"/>
</dbReference>
<dbReference type="EMBL" id="JACGCI010000077">
    <property type="protein sequence ID" value="KAF6747850.1"/>
    <property type="molecule type" value="Genomic_DNA"/>
</dbReference>
<dbReference type="PROSITE" id="PS51219">
    <property type="entry name" value="DPCK"/>
    <property type="match status" value="1"/>
</dbReference>
<evidence type="ECO:0000256" key="2">
    <source>
        <dbReference type="ARBA" id="ARBA00022741"/>
    </source>
</evidence>
<dbReference type="GO" id="GO:0005524">
    <property type="term" value="F:ATP binding"/>
    <property type="evidence" value="ECO:0007669"/>
    <property type="project" value="UniProtKB-KW"/>
</dbReference>
<dbReference type="HAMAP" id="MF_00376">
    <property type="entry name" value="Dephospho_CoA_kinase"/>
    <property type="match status" value="1"/>
</dbReference>
<gene>
    <name evidence="5" type="ORF">DFP72DRAFT_1074937</name>
</gene>
<dbReference type="Proteomes" id="UP000521943">
    <property type="component" value="Unassembled WGS sequence"/>
</dbReference>
<dbReference type="GO" id="GO:0005737">
    <property type="term" value="C:cytoplasm"/>
    <property type="evidence" value="ECO:0007669"/>
    <property type="project" value="UniProtKB-ARBA"/>
</dbReference>
<proteinExistence type="inferred from homology"/>
<keyword evidence="4" id="KW-1133">Transmembrane helix</keyword>
<sequence>MPSQHRAGFTKNHNMLVVGLTGGIATGKSTVSTLLKARGLPIVDADVIARQVVEPGTPGLAKIKAHFGDKVIQGDGRLDRKALGDIIFKDASQRAKLNAIVHPAVRKAMFWEVVRYWFRGEKVCIMDVPLLIEGPLHKMVGRVVVVYCSEEIQLQRLMHRDGSTREDALSRLRSQMPIAEKVAYADIVIDNSGTPHDLEVQIDDLVARLNKDAGWVWRLSWLFPPFGIASAAAVLLWRVVVQKKRAKRSKRN</sequence>
<organism evidence="5 6">
    <name type="scientific">Ephemerocybe angulata</name>
    <dbReference type="NCBI Taxonomy" id="980116"/>
    <lineage>
        <taxon>Eukaryota</taxon>
        <taxon>Fungi</taxon>
        <taxon>Dikarya</taxon>
        <taxon>Basidiomycota</taxon>
        <taxon>Agaricomycotina</taxon>
        <taxon>Agaricomycetes</taxon>
        <taxon>Agaricomycetidae</taxon>
        <taxon>Agaricales</taxon>
        <taxon>Agaricineae</taxon>
        <taxon>Psathyrellaceae</taxon>
        <taxon>Ephemerocybe</taxon>
    </lineage>
</organism>
<evidence type="ECO:0000256" key="4">
    <source>
        <dbReference type="SAM" id="Phobius"/>
    </source>
</evidence>
<keyword evidence="6" id="KW-1185">Reference proteome</keyword>
<evidence type="ECO:0000256" key="1">
    <source>
        <dbReference type="ARBA" id="ARBA00009018"/>
    </source>
</evidence>
<keyword evidence="4" id="KW-0812">Transmembrane</keyword>
<reference evidence="5 6" key="1">
    <citation type="submission" date="2020-07" db="EMBL/GenBank/DDBJ databases">
        <title>Comparative genomics of pyrophilous fungi reveals a link between fire events and developmental genes.</title>
        <authorList>
            <consortium name="DOE Joint Genome Institute"/>
            <person name="Steindorff A.S."/>
            <person name="Carver A."/>
            <person name="Calhoun S."/>
            <person name="Stillman K."/>
            <person name="Liu H."/>
            <person name="Lipzen A."/>
            <person name="Pangilinan J."/>
            <person name="Labutti K."/>
            <person name="Bruns T.D."/>
            <person name="Grigoriev I.V."/>
        </authorList>
    </citation>
    <scope>NUCLEOTIDE SEQUENCE [LARGE SCALE GENOMIC DNA]</scope>
    <source>
        <strain evidence="5 6">CBS 144469</strain>
    </source>
</reference>
<dbReference type="Pfam" id="PF01121">
    <property type="entry name" value="CoaE"/>
    <property type="match status" value="1"/>
</dbReference>
<dbReference type="InterPro" id="IPR001977">
    <property type="entry name" value="Depp_CoAkinase"/>
</dbReference>
<protein>
    <submittedName>
        <fullName evidence="5">Dephospho-CoA kinase-domain-containing protein</fullName>
    </submittedName>
</protein>
<name>A0A8H6HK57_9AGAR</name>